<dbReference type="AlphaFoldDB" id="C9SSR5"/>
<organism evidence="3">
    <name type="scientific">Verticillium alfalfae (strain VaMs.102 / ATCC MYA-4576 / FGSC 10136)</name>
    <name type="common">Verticillium wilt of alfalfa</name>
    <name type="synonym">Verticillium albo-atrum</name>
    <dbReference type="NCBI Taxonomy" id="526221"/>
    <lineage>
        <taxon>Eukaryota</taxon>
        <taxon>Fungi</taxon>
        <taxon>Dikarya</taxon>
        <taxon>Ascomycota</taxon>
        <taxon>Pezizomycotina</taxon>
        <taxon>Sordariomycetes</taxon>
        <taxon>Hypocreomycetidae</taxon>
        <taxon>Glomerellales</taxon>
        <taxon>Plectosphaerellaceae</taxon>
        <taxon>Verticillium</taxon>
    </lineage>
</organism>
<reference evidence="3" key="1">
    <citation type="journal article" date="2011" name="PLoS Pathog.">
        <title>Comparative genomics yields insights into niche adaptation of plant vascular wilt pathogens.</title>
        <authorList>
            <person name="Klosterman S.J."/>
            <person name="Subbarao K.V."/>
            <person name="Kang S."/>
            <person name="Veronese P."/>
            <person name="Gold S.E."/>
            <person name="Thomma B.P.H.J."/>
            <person name="Chen Z."/>
            <person name="Henrissat B."/>
            <person name="Lee Y.-H."/>
            <person name="Park J."/>
            <person name="Garcia-Pedrajas M.D."/>
            <person name="Barbara D.J."/>
            <person name="Anchieta A."/>
            <person name="de Jonge R."/>
            <person name="Santhanam P."/>
            <person name="Maruthachalam K."/>
            <person name="Atallah Z."/>
            <person name="Amyotte S.G."/>
            <person name="Paz Z."/>
            <person name="Inderbitzin P."/>
            <person name="Hayes R.J."/>
            <person name="Heiman D.I."/>
            <person name="Young S."/>
            <person name="Zeng Q."/>
            <person name="Engels R."/>
            <person name="Galagan J."/>
            <person name="Cuomo C.A."/>
            <person name="Dobinson K.F."/>
            <person name="Ma L.-J."/>
        </authorList>
    </citation>
    <scope>NUCLEOTIDE SEQUENCE [LARGE SCALE GENOMIC DNA]</scope>
    <source>
        <strain evidence="3">VaMs.102 / ATCC MYA-4576 / FGSC 10136</strain>
    </source>
</reference>
<evidence type="ECO:0000313" key="3">
    <source>
        <dbReference type="Proteomes" id="UP000008698"/>
    </source>
</evidence>
<evidence type="ECO:0000256" key="1">
    <source>
        <dbReference type="SAM" id="SignalP"/>
    </source>
</evidence>
<feature type="chain" id="PRO_5003002401" evidence="1">
    <location>
        <begin position="18"/>
        <end position="102"/>
    </location>
</feature>
<gene>
    <name evidence="2" type="ORF">VDBG_07940</name>
</gene>
<proteinExistence type="predicted"/>
<dbReference type="EMBL" id="DS985224">
    <property type="protein sequence ID" value="EEY21830.1"/>
    <property type="molecule type" value="Genomic_DNA"/>
</dbReference>
<accession>C9SSR5</accession>
<dbReference type="GeneID" id="9529738"/>
<dbReference type="Proteomes" id="UP000008698">
    <property type="component" value="Unassembled WGS sequence"/>
</dbReference>
<feature type="signal peptide" evidence="1">
    <location>
        <begin position="1"/>
        <end position="17"/>
    </location>
</feature>
<dbReference type="HOGENOM" id="CLU_2279590_0_0_1"/>
<sequence>MAHLLPALFRLLSCLRALKQRQVEPRPCLSGRPPRSALLSRAEYPLFDGDDTFRQVLQNIRRSVSRDACGLKPQRGLAADDIADEPWAYERNGTVEEGRLHG</sequence>
<evidence type="ECO:0000313" key="2">
    <source>
        <dbReference type="EMBL" id="EEY21830.1"/>
    </source>
</evidence>
<name>C9SSR5_VERA1</name>
<keyword evidence="3" id="KW-1185">Reference proteome</keyword>
<keyword evidence="1" id="KW-0732">Signal</keyword>
<protein>
    <submittedName>
        <fullName evidence="2">Predicted protein</fullName>
    </submittedName>
</protein>
<dbReference type="RefSeq" id="XP_003001681.1">
    <property type="nucleotide sequence ID" value="XM_003001635.1"/>
</dbReference>
<dbReference type="KEGG" id="val:VDBG_07940"/>